<name>A0A926JCV6_9RHOB</name>
<dbReference type="Gene3D" id="3.40.50.720">
    <property type="entry name" value="NAD(P)-binding Rossmann-like Domain"/>
    <property type="match status" value="1"/>
</dbReference>
<protein>
    <submittedName>
        <fullName evidence="2">NAD(P)-dependent oxidoreductase</fullName>
    </submittedName>
</protein>
<dbReference type="InterPro" id="IPR036291">
    <property type="entry name" value="NAD(P)-bd_dom_sf"/>
</dbReference>
<dbReference type="InterPro" id="IPR051783">
    <property type="entry name" value="NAD(P)-dependent_oxidoreduct"/>
</dbReference>
<dbReference type="InterPro" id="IPR001509">
    <property type="entry name" value="Epimerase_deHydtase"/>
</dbReference>
<dbReference type="PANTHER" id="PTHR48079:SF6">
    <property type="entry name" value="NAD(P)-BINDING DOMAIN-CONTAINING PROTEIN-RELATED"/>
    <property type="match status" value="1"/>
</dbReference>
<dbReference type="CDD" id="cd08946">
    <property type="entry name" value="SDR_e"/>
    <property type="match status" value="1"/>
</dbReference>
<evidence type="ECO:0000259" key="1">
    <source>
        <dbReference type="Pfam" id="PF01370"/>
    </source>
</evidence>
<accession>A0A926JCV6</accession>
<dbReference type="PANTHER" id="PTHR48079">
    <property type="entry name" value="PROTEIN YEEZ"/>
    <property type="match status" value="1"/>
</dbReference>
<dbReference type="SUPFAM" id="SSF51735">
    <property type="entry name" value="NAD(P)-binding Rossmann-fold domains"/>
    <property type="match status" value="1"/>
</dbReference>
<proteinExistence type="predicted"/>
<sequence length="277" mass="29217">MRIALTGASGIVGGFVLTAAQDAGHHVTVFGRDNGYHLGDAPDLGGYDALIHCAFAHIPGRYRGGEGGDAAGFRRLNLDGSTRLFDAAAQSGVPRIVFLSSRAVHDGYPPGTVLTDDLPARPSSLYGQVKALAETHLQQLAEQGILTTALRATGVYGPGPAHKWRSLFADYLANKPVTPRVATELHGDDLAAAIVSLLKTPGPPRIANASDLILDRHDLLAEFANLTGCRNALPARADDATLSVLRCDALRALGWAPGGMKLLRKSLPLMLDPQPEL</sequence>
<dbReference type="GO" id="GO:0004029">
    <property type="term" value="F:aldehyde dehydrogenase (NAD+) activity"/>
    <property type="evidence" value="ECO:0007669"/>
    <property type="project" value="TreeGrafter"/>
</dbReference>
<organism evidence="2 3">
    <name type="scientific">Paracoccus amoyensis</name>
    <dbReference type="NCBI Taxonomy" id="2760093"/>
    <lineage>
        <taxon>Bacteria</taxon>
        <taxon>Pseudomonadati</taxon>
        <taxon>Pseudomonadota</taxon>
        <taxon>Alphaproteobacteria</taxon>
        <taxon>Rhodobacterales</taxon>
        <taxon>Paracoccaceae</taxon>
        <taxon>Paracoccus</taxon>
    </lineage>
</organism>
<dbReference type="AlphaFoldDB" id="A0A926JCV6"/>
<comment type="caution">
    <text evidence="2">The sequence shown here is derived from an EMBL/GenBank/DDBJ whole genome shotgun (WGS) entry which is preliminary data.</text>
</comment>
<dbReference type="Pfam" id="PF01370">
    <property type="entry name" value="Epimerase"/>
    <property type="match status" value="1"/>
</dbReference>
<dbReference type="RefSeq" id="WP_187793776.1">
    <property type="nucleotide sequence ID" value="NZ_JACOQL010000003.1"/>
</dbReference>
<reference evidence="2" key="1">
    <citation type="submission" date="2020-08" db="EMBL/GenBank/DDBJ databases">
        <title>Paracoccus amoyensis sp. nov., isolated from the surface seawater at coast of Xiamen, Fujian.</title>
        <authorList>
            <person name="Lyu L."/>
        </authorList>
    </citation>
    <scope>NUCLEOTIDE SEQUENCE</scope>
    <source>
        <strain evidence="2">11-3</strain>
    </source>
</reference>
<gene>
    <name evidence="2" type="ORF">H4P12_11315</name>
</gene>
<evidence type="ECO:0000313" key="3">
    <source>
        <dbReference type="Proteomes" id="UP000608594"/>
    </source>
</evidence>
<dbReference type="EMBL" id="JACOQL010000003">
    <property type="protein sequence ID" value="MBC9247285.1"/>
    <property type="molecule type" value="Genomic_DNA"/>
</dbReference>
<keyword evidence="3" id="KW-1185">Reference proteome</keyword>
<dbReference type="GO" id="GO:0005737">
    <property type="term" value="C:cytoplasm"/>
    <property type="evidence" value="ECO:0007669"/>
    <property type="project" value="TreeGrafter"/>
</dbReference>
<feature type="domain" description="NAD-dependent epimerase/dehydratase" evidence="1">
    <location>
        <begin position="3"/>
        <end position="200"/>
    </location>
</feature>
<evidence type="ECO:0000313" key="2">
    <source>
        <dbReference type="EMBL" id="MBC9247285.1"/>
    </source>
</evidence>
<dbReference type="Proteomes" id="UP000608594">
    <property type="component" value="Unassembled WGS sequence"/>
</dbReference>